<evidence type="ECO:0000313" key="1">
    <source>
        <dbReference type="EMBL" id="KAG2908921.1"/>
    </source>
</evidence>
<accession>A0A8T1BRK9</accession>
<dbReference type="EMBL" id="RCMK01000886">
    <property type="protein sequence ID" value="KAG2908921.1"/>
    <property type="molecule type" value="Genomic_DNA"/>
</dbReference>
<evidence type="ECO:0000313" key="2">
    <source>
        <dbReference type="Proteomes" id="UP000736787"/>
    </source>
</evidence>
<dbReference type="Proteomes" id="UP000736787">
    <property type="component" value="Unassembled WGS sequence"/>
</dbReference>
<organism evidence="1 2">
    <name type="scientific">Phytophthora cactorum</name>
    <dbReference type="NCBI Taxonomy" id="29920"/>
    <lineage>
        <taxon>Eukaryota</taxon>
        <taxon>Sar</taxon>
        <taxon>Stramenopiles</taxon>
        <taxon>Oomycota</taxon>
        <taxon>Peronosporomycetes</taxon>
        <taxon>Peronosporales</taxon>
        <taxon>Peronosporaceae</taxon>
        <taxon>Phytophthora</taxon>
    </lineage>
</organism>
<dbReference type="AlphaFoldDB" id="A0A8T1BRK9"/>
<protein>
    <submittedName>
        <fullName evidence="1">Uncharacterized protein</fullName>
    </submittedName>
</protein>
<name>A0A8T1BRK9_9STRA</name>
<gene>
    <name evidence="1" type="ORF">PC117_g19823</name>
</gene>
<comment type="caution">
    <text evidence="1">The sequence shown here is derived from an EMBL/GenBank/DDBJ whole genome shotgun (WGS) entry which is preliminary data.</text>
</comment>
<sequence>MVDALRIVSLTVLRGRCRESLKVSAAHPASSECVILGSDSGMEDSVSRRRLKFKRPPANNTINWVEVMLGLRGRIRGRNL</sequence>
<reference evidence="1" key="1">
    <citation type="submission" date="2018-10" db="EMBL/GenBank/DDBJ databases">
        <title>Effector identification in a new, highly contiguous assembly of the strawberry crown rot pathogen Phytophthora cactorum.</title>
        <authorList>
            <person name="Armitage A.D."/>
            <person name="Nellist C.F."/>
            <person name="Bates H."/>
            <person name="Vickerstaff R.J."/>
            <person name="Harrison R.J."/>
        </authorList>
    </citation>
    <scope>NUCLEOTIDE SEQUENCE</scope>
    <source>
        <strain evidence="1">4040</strain>
    </source>
</reference>
<proteinExistence type="predicted"/>